<dbReference type="Gene3D" id="2.40.40.10">
    <property type="entry name" value="RlpA-like domain"/>
    <property type="match status" value="1"/>
</dbReference>
<feature type="region of interest" description="Disordered" evidence="2">
    <location>
        <begin position="23"/>
        <end position="119"/>
    </location>
</feature>
<dbReference type="RefSeq" id="XP_060453690.1">
    <property type="nucleotide sequence ID" value="XM_060596726.1"/>
</dbReference>
<keyword evidence="1 3" id="KW-0732">Signal</keyword>
<evidence type="ECO:0000313" key="5">
    <source>
        <dbReference type="EMBL" id="BEI88424.1"/>
    </source>
</evidence>
<dbReference type="InterPro" id="IPR051477">
    <property type="entry name" value="Expansin_CellWall"/>
</dbReference>
<sequence>MFSKTIIFAALAALAVAAPTPEYGRHRQGGHRNGGHHNWNGDNSASTNSGNGSGNSDNDSSNKWSGSNNSNNQDNSTNQDNGSATSESATTSADQSQETGSNSGAQVDGSNSTSSGPAVSGGFTSIASYYDISNPSENEGESAGSVACSSTKYSNSDAIVAIASQQYSSSVCGKQVRITDQSTGNTVEATIVDECMSCQNNQLDLTPSLWSQLHGQSTSGENDGEFPISWEYI</sequence>
<protein>
    <recommendedName>
        <fullName evidence="4">Barwin domain-containing protein</fullName>
    </recommendedName>
</protein>
<dbReference type="GO" id="GO:0042742">
    <property type="term" value="P:defense response to bacterium"/>
    <property type="evidence" value="ECO:0007669"/>
    <property type="project" value="InterPro"/>
</dbReference>
<gene>
    <name evidence="5" type="ORF">CcaverHIS019_0111420</name>
</gene>
<dbReference type="InterPro" id="IPR001153">
    <property type="entry name" value="Barwin_dom"/>
</dbReference>
<dbReference type="GeneID" id="85492295"/>
<keyword evidence="6" id="KW-1185">Reference proteome</keyword>
<dbReference type="KEGG" id="ccac:CcaHIS019_0111420"/>
<feature type="compositionally biased region" description="Basic residues" evidence="2">
    <location>
        <begin position="26"/>
        <end position="35"/>
    </location>
</feature>
<dbReference type="SUPFAM" id="SSF50685">
    <property type="entry name" value="Barwin-like endoglucanases"/>
    <property type="match status" value="1"/>
</dbReference>
<dbReference type="PANTHER" id="PTHR31836">
    <property type="match status" value="1"/>
</dbReference>
<dbReference type="EMBL" id="AP028212">
    <property type="protein sequence ID" value="BEI88424.1"/>
    <property type="molecule type" value="Genomic_DNA"/>
</dbReference>
<feature type="compositionally biased region" description="Polar residues" evidence="2">
    <location>
        <begin position="94"/>
        <end position="119"/>
    </location>
</feature>
<evidence type="ECO:0000256" key="1">
    <source>
        <dbReference type="ARBA" id="ARBA00022729"/>
    </source>
</evidence>
<feature type="chain" id="PRO_5041368095" description="Barwin domain-containing protein" evidence="3">
    <location>
        <begin position="18"/>
        <end position="233"/>
    </location>
</feature>
<dbReference type="Pfam" id="PF00967">
    <property type="entry name" value="Barwin"/>
    <property type="match status" value="1"/>
</dbReference>
<feature type="compositionally biased region" description="Low complexity" evidence="2">
    <location>
        <begin position="36"/>
        <end position="93"/>
    </location>
</feature>
<organism evidence="5 6">
    <name type="scientific">Cutaneotrichosporon cavernicola</name>
    <dbReference type="NCBI Taxonomy" id="279322"/>
    <lineage>
        <taxon>Eukaryota</taxon>
        <taxon>Fungi</taxon>
        <taxon>Dikarya</taxon>
        <taxon>Basidiomycota</taxon>
        <taxon>Agaricomycotina</taxon>
        <taxon>Tremellomycetes</taxon>
        <taxon>Trichosporonales</taxon>
        <taxon>Trichosporonaceae</taxon>
        <taxon>Cutaneotrichosporon</taxon>
    </lineage>
</organism>
<dbReference type="InterPro" id="IPR036908">
    <property type="entry name" value="RlpA-like_sf"/>
</dbReference>
<reference evidence="5" key="1">
    <citation type="journal article" date="2023" name="BMC Genomics">
        <title>Chromosome-level genome assemblies of Cutaneotrichosporon spp. (Trichosporonales, Basidiomycota) reveal imbalanced evolution between nucleotide sequences and chromosome synteny.</title>
        <authorList>
            <person name="Kobayashi Y."/>
            <person name="Kayamori A."/>
            <person name="Aoki K."/>
            <person name="Shiwa Y."/>
            <person name="Matsutani M."/>
            <person name="Fujita N."/>
            <person name="Sugita T."/>
            <person name="Iwasaki W."/>
            <person name="Tanaka N."/>
            <person name="Takashima M."/>
        </authorList>
    </citation>
    <scope>NUCLEOTIDE SEQUENCE</scope>
    <source>
        <strain evidence="5">HIS019</strain>
    </source>
</reference>
<dbReference type="PANTHER" id="PTHR31836:SF25">
    <property type="entry name" value="RLPA-LIKE PROTEIN DOUBLE-PSI BETA-BARREL DOMAIN-CONTAINING PROTEIN"/>
    <property type="match status" value="1"/>
</dbReference>
<evidence type="ECO:0000313" key="6">
    <source>
        <dbReference type="Proteomes" id="UP001233271"/>
    </source>
</evidence>
<evidence type="ECO:0000256" key="2">
    <source>
        <dbReference type="SAM" id="MobiDB-lite"/>
    </source>
</evidence>
<feature type="domain" description="Barwin" evidence="4">
    <location>
        <begin position="161"/>
        <end position="230"/>
    </location>
</feature>
<proteinExistence type="predicted"/>
<dbReference type="Proteomes" id="UP001233271">
    <property type="component" value="Chromosome 1"/>
</dbReference>
<name>A0AA48I2K9_9TREE</name>
<dbReference type="AlphaFoldDB" id="A0AA48I2K9"/>
<dbReference type="CDD" id="cd22191">
    <property type="entry name" value="DPBB_RlpA_EXP_N-like"/>
    <property type="match status" value="1"/>
</dbReference>
<dbReference type="GO" id="GO:0050832">
    <property type="term" value="P:defense response to fungus"/>
    <property type="evidence" value="ECO:0007669"/>
    <property type="project" value="InterPro"/>
</dbReference>
<accession>A0AA48I2K9</accession>
<feature type="signal peptide" evidence="3">
    <location>
        <begin position="1"/>
        <end position="17"/>
    </location>
</feature>
<evidence type="ECO:0000256" key="3">
    <source>
        <dbReference type="SAM" id="SignalP"/>
    </source>
</evidence>
<evidence type="ECO:0000259" key="4">
    <source>
        <dbReference type="Pfam" id="PF00967"/>
    </source>
</evidence>